<name>A0A9X1NX84_9HYPH</name>
<dbReference type="AlphaFoldDB" id="A0A9X1NX84"/>
<dbReference type="Proteomes" id="UP001139089">
    <property type="component" value="Unassembled WGS sequence"/>
</dbReference>
<evidence type="ECO:0000256" key="1">
    <source>
        <dbReference type="SAM" id="Phobius"/>
    </source>
</evidence>
<keyword evidence="1" id="KW-0472">Membrane</keyword>
<organism evidence="2 3">
    <name type="scientific">Rhizobium quercicola</name>
    <dbReference type="NCBI Taxonomy" id="2901226"/>
    <lineage>
        <taxon>Bacteria</taxon>
        <taxon>Pseudomonadati</taxon>
        <taxon>Pseudomonadota</taxon>
        <taxon>Alphaproteobacteria</taxon>
        <taxon>Hyphomicrobiales</taxon>
        <taxon>Rhizobiaceae</taxon>
        <taxon>Rhizobium/Agrobacterium group</taxon>
        <taxon>Rhizobium</taxon>
    </lineage>
</organism>
<keyword evidence="3" id="KW-1185">Reference proteome</keyword>
<sequence length="143" mass="16002">MIIGQSSGPIYQESELTTGTVDVVLESNNTAQNTIKITEDRLELRLTAFLKRHERRNEWAKWLGTFLAVLTTIVTSSFVDVWIFKASLIQTVFVCVAILTGLATIRALYQLVSTPRISIESFIHGLRDDTTMPASQRALKSES</sequence>
<proteinExistence type="predicted"/>
<keyword evidence="1" id="KW-1133">Transmembrane helix</keyword>
<feature type="transmembrane region" description="Helical" evidence="1">
    <location>
        <begin position="62"/>
        <end position="83"/>
    </location>
</feature>
<evidence type="ECO:0000313" key="3">
    <source>
        <dbReference type="Proteomes" id="UP001139089"/>
    </source>
</evidence>
<reference evidence="2" key="1">
    <citation type="submission" date="2021-12" db="EMBL/GenBank/DDBJ databases">
        <authorList>
            <person name="Li Y."/>
        </authorList>
    </citation>
    <scope>NUCLEOTIDE SEQUENCE</scope>
    <source>
        <strain evidence="2">DKSPLA3</strain>
    </source>
</reference>
<dbReference type="RefSeq" id="WP_231816669.1">
    <property type="nucleotide sequence ID" value="NZ_JAJOZR010000018.1"/>
</dbReference>
<comment type="caution">
    <text evidence="2">The sequence shown here is derived from an EMBL/GenBank/DDBJ whole genome shotgun (WGS) entry which is preliminary data.</text>
</comment>
<dbReference type="EMBL" id="JAJOZR010000018">
    <property type="protein sequence ID" value="MCD7111601.1"/>
    <property type="molecule type" value="Genomic_DNA"/>
</dbReference>
<keyword evidence="1" id="KW-0812">Transmembrane</keyword>
<accession>A0A9X1NX84</accession>
<evidence type="ECO:0000313" key="2">
    <source>
        <dbReference type="EMBL" id="MCD7111601.1"/>
    </source>
</evidence>
<protein>
    <submittedName>
        <fullName evidence="2">Uncharacterized protein</fullName>
    </submittedName>
</protein>
<gene>
    <name evidence="2" type="ORF">LRX75_21430</name>
</gene>
<feature type="transmembrane region" description="Helical" evidence="1">
    <location>
        <begin position="89"/>
        <end position="109"/>
    </location>
</feature>